<protein>
    <submittedName>
        <fullName evidence="1">Uncharacterized protein</fullName>
    </submittedName>
</protein>
<feature type="non-terminal residue" evidence="1">
    <location>
        <position position="67"/>
    </location>
</feature>
<accession>A0AAV7U3Z0</accession>
<dbReference type="EMBL" id="JANPWB010000005">
    <property type="protein sequence ID" value="KAJ1183618.1"/>
    <property type="molecule type" value="Genomic_DNA"/>
</dbReference>
<sequence length="67" mass="6964">GQCELPSKTWNKSATAGPVTASFLQRHGACVALLGQCELPSKPWNKCGTAGPVQASLTSANVLQCHI</sequence>
<gene>
    <name evidence="1" type="ORF">NDU88_000435</name>
</gene>
<reference evidence="1" key="1">
    <citation type="journal article" date="2022" name="bioRxiv">
        <title>Sequencing and chromosome-scale assembly of the giantPleurodeles waltlgenome.</title>
        <authorList>
            <person name="Brown T."/>
            <person name="Elewa A."/>
            <person name="Iarovenko S."/>
            <person name="Subramanian E."/>
            <person name="Araus A.J."/>
            <person name="Petzold A."/>
            <person name="Susuki M."/>
            <person name="Suzuki K.-i.T."/>
            <person name="Hayashi T."/>
            <person name="Toyoda A."/>
            <person name="Oliveira C."/>
            <person name="Osipova E."/>
            <person name="Leigh N.D."/>
            <person name="Simon A."/>
            <person name="Yun M.H."/>
        </authorList>
    </citation>
    <scope>NUCLEOTIDE SEQUENCE</scope>
    <source>
        <strain evidence="1">20211129_DDA</strain>
        <tissue evidence="1">Liver</tissue>
    </source>
</reference>
<dbReference type="AlphaFoldDB" id="A0AAV7U3Z0"/>
<name>A0AAV7U3Z0_PLEWA</name>
<organism evidence="1 2">
    <name type="scientific">Pleurodeles waltl</name>
    <name type="common">Iberian ribbed newt</name>
    <dbReference type="NCBI Taxonomy" id="8319"/>
    <lineage>
        <taxon>Eukaryota</taxon>
        <taxon>Metazoa</taxon>
        <taxon>Chordata</taxon>
        <taxon>Craniata</taxon>
        <taxon>Vertebrata</taxon>
        <taxon>Euteleostomi</taxon>
        <taxon>Amphibia</taxon>
        <taxon>Batrachia</taxon>
        <taxon>Caudata</taxon>
        <taxon>Salamandroidea</taxon>
        <taxon>Salamandridae</taxon>
        <taxon>Pleurodelinae</taxon>
        <taxon>Pleurodeles</taxon>
    </lineage>
</organism>
<dbReference type="Proteomes" id="UP001066276">
    <property type="component" value="Chromosome 3_1"/>
</dbReference>
<evidence type="ECO:0000313" key="1">
    <source>
        <dbReference type="EMBL" id="KAJ1183618.1"/>
    </source>
</evidence>
<feature type="non-terminal residue" evidence="1">
    <location>
        <position position="1"/>
    </location>
</feature>
<evidence type="ECO:0000313" key="2">
    <source>
        <dbReference type="Proteomes" id="UP001066276"/>
    </source>
</evidence>
<keyword evidence="2" id="KW-1185">Reference proteome</keyword>
<comment type="caution">
    <text evidence="1">The sequence shown here is derived from an EMBL/GenBank/DDBJ whole genome shotgun (WGS) entry which is preliminary data.</text>
</comment>
<proteinExistence type="predicted"/>